<dbReference type="Proteomes" id="UP000676310">
    <property type="component" value="Unassembled WGS sequence"/>
</dbReference>
<dbReference type="InterPro" id="IPR039448">
    <property type="entry name" value="Beta_helix"/>
</dbReference>
<feature type="domain" description="Right handed beta helix" evidence="2">
    <location>
        <begin position="203"/>
        <end position="359"/>
    </location>
</feature>
<sequence>MRSPSLVTLLLLVAHAICAPAPKEQDTDHSETVKASQSIQHAINKAKPGDKIIVEKGIYAEQLEITTSDITLIGKPGAILMPPQNYTPNFCTGLNYDFSGAPTDAGICVHGKGVKLAEFKQEHRKVESVHEYIRNVQITGFEVHSFSGMNIVLYAGIDCVFANNKLVDGGQYGLLTVYSINTLAKSNMVTSTTPFPNYIAMCMDDQSGAKFIGNDISDYIIALCTQTSGGLVKGNTVKSCCIGPFVDPGVNGAKLLKNTITSRNPACPDEAAAGIILSGSINTLVDRNTIQFINSKDKKAVGLYLTDDNTTGSKVSGNTIEKNYFKENDVDIVNNSTIKPDTNIFKGNICKSAFTAAGSTSYCGRF</sequence>
<dbReference type="AlphaFoldDB" id="A0A8J2HZ31"/>
<evidence type="ECO:0000313" key="4">
    <source>
        <dbReference type="Proteomes" id="UP000676310"/>
    </source>
</evidence>
<evidence type="ECO:0000259" key="2">
    <source>
        <dbReference type="Pfam" id="PF13229"/>
    </source>
</evidence>
<accession>A0A8J2HZ31</accession>
<dbReference type="SUPFAM" id="SSF51126">
    <property type="entry name" value="Pectin lyase-like"/>
    <property type="match status" value="1"/>
</dbReference>
<organism evidence="3 4">
    <name type="scientific">Alternaria atra</name>
    <dbReference type="NCBI Taxonomy" id="119953"/>
    <lineage>
        <taxon>Eukaryota</taxon>
        <taxon>Fungi</taxon>
        <taxon>Dikarya</taxon>
        <taxon>Ascomycota</taxon>
        <taxon>Pezizomycotina</taxon>
        <taxon>Dothideomycetes</taxon>
        <taxon>Pleosporomycetidae</taxon>
        <taxon>Pleosporales</taxon>
        <taxon>Pleosporineae</taxon>
        <taxon>Pleosporaceae</taxon>
        <taxon>Alternaria</taxon>
        <taxon>Alternaria sect. Ulocladioides</taxon>
    </lineage>
</organism>
<protein>
    <recommendedName>
        <fullName evidence="2">Right handed beta helix domain-containing protein</fullName>
    </recommendedName>
</protein>
<keyword evidence="4" id="KW-1185">Reference proteome</keyword>
<comment type="caution">
    <text evidence="3">The sequence shown here is derived from an EMBL/GenBank/DDBJ whole genome shotgun (WGS) entry which is preliminary data.</text>
</comment>
<feature type="chain" id="PRO_5035147863" description="Right handed beta helix domain-containing protein" evidence="1">
    <location>
        <begin position="19"/>
        <end position="366"/>
    </location>
</feature>
<name>A0A8J2HZ31_9PLEO</name>
<dbReference type="InterPro" id="IPR011050">
    <property type="entry name" value="Pectin_lyase_fold/virulence"/>
</dbReference>
<gene>
    <name evidence="3" type="ORF">ALTATR162_LOCUS4973</name>
</gene>
<dbReference type="OrthoDB" id="3488255at2759"/>
<dbReference type="EMBL" id="CAJRGZ010000017">
    <property type="protein sequence ID" value="CAG5157181.1"/>
    <property type="molecule type" value="Genomic_DNA"/>
</dbReference>
<reference evidence="3" key="1">
    <citation type="submission" date="2021-05" db="EMBL/GenBank/DDBJ databases">
        <authorList>
            <person name="Stam R."/>
        </authorList>
    </citation>
    <scope>NUCLEOTIDE SEQUENCE</scope>
    <source>
        <strain evidence="3">CS162</strain>
    </source>
</reference>
<dbReference type="Pfam" id="PF13229">
    <property type="entry name" value="Beta_helix"/>
    <property type="match status" value="1"/>
</dbReference>
<dbReference type="RefSeq" id="XP_043168524.1">
    <property type="nucleotide sequence ID" value="XM_043312589.1"/>
</dbReference>
<dbReference type="Gene3D" id="2.160.20.10">
    <property type="entry name" value="Single-stranded right-handed beta-helix, Pectin lyase-like"/>
    <property type="match status" value="1"/>
</dbReference>
<feature type="signal peptide" evidence="1">
    <location>
        <begin position="1"/>
        <end position="18"/>
    </location>
</feature>
<dbReference type="GeneID" id="67016699"/>
<proteinExistence type="predicted"/>
<dbReference type="InterPro" id="IPR012334">
    <property type="entry name" value="Pectin_lyas_fold"/>
</dbReference>
<evidence type="ECO:0000313" key="3">
    <source>
        <dbReference type="EMBL" id="CAG5157181.1"/>
    </source>
</evidence>
<keyword evidence="1" id="KW-0732">Signal</keyword>
<evidence type="ECO:0000256" key="1">
    <source>
        <dbReference type="SAM" id="SignalP"/>
    </source>
</evidence>